<protein>
    <submittedName>
        <fullName evidence="9">4-amino-4-deoxy-L-arabinose transferase-like glycosyltransferase</fullName>
    </submittedName>
</protein>
<evidence type="ECO:0000256" key="5">
    <source>
        <dbReference type="ARBA" id="ARBA00022692"/>
    </source>
</evidence>
<proteinExistence type="predicted"/>
<sequence>MTRPAAQGWLAAAALLCVMVLLRAWDWGNPVIHVDEQYYLLVGNRMLHGAVPYLDIWDRKPVGLFLLFAAIRLLPGDGILAYQLAASLTAWVTALIVRQASKEIGAAERGALAAAALYLIGVSLLGGRGGQAPVFYNLPVAAAGCLTLTLPRRSINAMVVSGAAACLLVGLAIQMKYTPAVEGAVMGLAHLWWFRRRGAGWPALAGAALLWSALGAAPTLAVFGWYAAKGPQALDTFWFANFTSIALRAGYPADQLAMRLLGIVAQLAPLLVAAGATWRRQYRSPAVKLAVCWLLAAIGGFLAIGTFFDHYALPLVGPLAILAAPTLGRPSRLLIATGLLALVLFAVEAIKRPADAAGAREVARIVRANSGSECPYVFIGDTITYLLADACLPTAYAFPNLLAYSTEKGATGIDEAAEVRRVLAKRPPVIVTSDRRLEIWNRDSLAALKGTLSLDYRLVYRTKRQNWNTLVYLRRDRPLRR</sequence>
<dbReference type="PANTHER" id="PTHR33908">
    <property type="entry name" value="MANNOSYLTRANSFERASE YKCB-RELATED"/>
    <property type="match status" value="1"/>
</dbReference>
<dbReference type="GO" id="GO:0005886">
    <property type="term" value="C:plasma membrane"/>
    <property type="evidence" value="ECO:0007669"/>
    <property type="project" value="UniProtKB-SubCell"/>
</dbReference>
<evidence type="ECO:0000256" key="1">
    <source>
        <dbReference type="ARBA" id="ARBA00004651"/>
    </source>
</evidence>
<evidence type="ECO:0000256" key="7">
    <source>
        <dbReference type="ARBA" id="ARBA00023136"/>
    </source>
</evidence>
<organism evidence="9 10">
    <name type="scientific">Sphingomonas aerophila</name>
    <dbReference type="NCBI Taxonomy" id="1344948"/>
    <lineage>
        <taxon>Bacteria</taxon>
        <taxon>Pseudomonadati</taxon>
        <taxon>Pseudomonadota</taxon>
        <taxon>Alphaproteobacteria</taxon>
        <taxon>Sphingomonadales</taxon>
        <taxon>Sphingomonadaceae</taxon>
        <taxon>Sphingomonas</taxon>
    </lineage>
</organism>
<reference evidence="9 10" key="1">
    <citation type="submission" date="2020-08" db="EMBL/GenBank/DDBJ databases">
        <title>Genomic Encyclopedia of Type Strains, Phase IV (KMG-IV): sequencing the most valuable type-strain genomes for metagenomic binning, comparative biology and taxonomic classification.</title>
        <authorList>
            <person name="Goeker M."/>
        </authorList>
    </citation>
    <scope>NUCLEOTIDE SEQUENCE [LARGE SCALE GENOMIC DNA]</scope>
    <source>
        <strain evidence="9 10">DSM 100044</strain>
    </source>
</reference>
<feature type="transmembrane region" description="Helical" evidence="8">
    <location>
        <begin position="201"/>
        <end position="226"/>
    </location>
</feature>
<dbReference type="PANTHER" id="PTHR33908:SF11">
    <property type="entry name" value="MEMBRANE PROTEIN"/>
    <property type="match status" value="1"/>
</dbReference>
<evidence type="ECO:0000313" key="10">
    <source>
        <dbReference type="Proteomes" id="UP000546200"/>
    </source>
</evidence>
<evidence type="ECO:0000256" key="6">
    <source>
        <dbReference type="ARBA" id="ARBA00022989"/>
    </source>
</evidence>
<dbReference type="Proteomes" id="UP000546200">
    <property type="component" value="Unassembled WGS sequence"/>
</dbReference>
<keyword evidence="7 8" id="KW-0472">Membrane</keyword>
<dbReference type="RefSeq" id="WP_184057421.1">
    <property type="nucleotide sequence ID" value="NZ_JACIJK010000006.1"/>
</dbReference>
<evidence type="ECO:0000313" key="9">
    <source>
        <dbReference type="EMBL" id="MBB5715254.1"/>
    </source>
</evidence>
<feature type="transmembrane region" description="Helical" evidence="8">
    <location>
        <begin position="109"/>
        <end position="127"/>
    </location>
</feature>
<dbReference type="AlphaFoldDB" id="A0A7W9BDH3"/>
<keyword evidence="4 9" id="KW-0808">Transferase</keyword>
<gene>
    <name evidence="9" type="ORF">FHS94_002100</name>
</gene>
<dbReference type="GO" id="GO:0009103">
    <property type="term" value="P:lipopolysaccharide biosynthetic process"/>
    <property type="evidence" value="ECO:0007669"/>
    <property type="project" value="UniProtKB-ARBA"/>
</dbReference>
<dbReference type="EMBL" id="JACIJK010000006">
    <property type="protein sequence ID" value="MBB5715254.1"/>
    <property type="molecule type" value="Genomic_DNA"/>
</dbReference>
<keyword evidence="2" id="KW-1003">Cell membrane</keyword>
<evidence type="ECO:0000256" key="8">
    <source>
        <dbReference type="SAM" id="Phobius"/>
    </source>
</evidence>
<feature type="transmembrane region" description="Helical" evidence="8">
    <location>
        <begin position="79"/>
        <end position="97"/>
    </location>
</feature>
<feature type="transmembrane region" description="Helical" evidence="8">
    <location>
        <begin position="157"/>
        <end position="177"/>
    </location>
</feature>
<dbReference type="GO" id="GO:0016763">
    <property type="term" value="F:pentosyltransferase activity"/>
    <property type="evidence" value="ECO:0007669"/>
    <property type="project" value="TreeGrafter"/>
</dbReference>
<feature type="transmembrane region" description="Helical" evidence="8">
    <location>
        <begin position="257"/>
        <end position="278"/>
    </location>
</feature>
<evidence type="ECO:0000256" key="3">
    <source>
        <dbReference type="ARBA" id="ARBA00022676"/>
    </source>
</evidence>
<keyword evidence="6 8" id="KW-1133">Transmembrane helix</keyword>
<feature type="transmembrane region" description="Helical" evidence="8">
    <location>
        <begin position="333"/>
        <end position="350"/>
    </location>
</feature>
<accession>A0A7W9BDH3</accession>
<evidence type="ECO:0000256" key="2">
    <source>
        <dbReference type="ARBA" id="ARBA00022475"/>
    </source>
</evidence>
<name>A0A7W9BDH3_9SPHN</name>
<comment type="subcellular location">
    <subcellularLocation>
        <location evidence="1">Cell membrane</location>
        <topology evidence="1">Multi-pass membrane protein</topology>
    </subcellularLocation>
</comment>
<keyword evidence="3" id="KW-0328">Glycosyltransferase</keyword>
<feature type="transmembrane region" description="Helical" evidence="8">
    <location>
        <begin position="290"/>
        <end position="313"/>
    </location>
</feature>
<comment type="caution">
    <text evidence="9">The sequence shown here is derived from an EMBL/GenBank/DDBJ whole genome shotgun (WGS) entry which is preliminary data.</text>
</comment>
<evidence type="ECO:0000256" key="4">
    <source>
        <dbReference type="ARBA" id="ARBA00022679"/>
    </source>
</evidence>
<keyword evidence="5 8" id="KW-0812">Transmembrane</keyword>
<keyword evidence="10" id="KW-1185">Reference proteome</keyword>
<dbReference type="InterPro" id="IPR050297">
    <property type="entry name" value="LipidA_mod_glycosyltrf_83"/>
</dbReference>